<organism evidence="1 2">
    <name type="scientific">Funneliformis geosporum</name>
    <dbReference type="NCBI Taxonomy" id="1117311"/>
    <lineage>
        <taxon>Eukaryota</taxon>
        <taxon>Fungi</taxon>
        <taxon>Fungi incertae sedis</taxon>
        <taxon>Mucoromycota</taxon>
        <taxon>Glomeromycotina</taxon>
        <taxon>Glomeromycetes</taxon>
        <taxon>Glomerales</taxon>
        <taxon>Glomeraceae</taxon>
        <taxon>Funneliformis</taxon>
    </lineage>
</organism>
<comment type="caution">
    <text evidence="1">The sequence shown here is derived from an EMBL/GenBank/DDBJ whole genome shotgun (WGS) entry which is preliminary data.</text>
</comment>
<sequence length="56" mass="6395">MNRVEDPRCEGHSVLFLIRAAVLTGSGSPRHVGKLSCTDIISRWFEMGLTWHKVWN</sequence>
<evidence type="ECO:0000313" key="1">
    <source>
        <dbReference type="EMBL" id="CAI2183168.1"/>
    </source>
</evidence>
<accession>A0A9W4SVN3</accession>
<reference evidence="1" key="1">
    <citation type="submission" date="2022-08" db="EMBL/GenBank/DDBJ databases">
        <authorList>
            <person name="Kallberg Y."/>
            <person name="Tangrot J."/>
            <person name="Rosling A."/>
        </authorList>
    </citation>
    <scope>NUCLEOTIDE SEQUENCE</scope>
    <source>
        <strain evidence="1">Wild A</strain>
    </source>
</reference>
<dbReference type="EMBL" id="CAMKVN010002956">
    <property type="protein sequence ID" value="CAI2183168.1"/>
    <property type="molecule type" value="Genomic_DNA"/>
</dbReference>
<dbReference type="Proteomes" id="UP001153678">
    <property type="component" value="Unassembled WGS sequence"/>
</dbReference>
<keyword evidence="2" id="KW-1185">Reference proteome</keyword>
<name>A0A9W4SVN3_9GLOM</name>
<dbReference type="AlphaFoldDB" id="A0A9W4SVN3"/>
<proteinExistence type="predicted"/>
<evidence type="ECO:0000313" key="2">
    <source>
        <dbReference type="Proteomes" id="UP001153678"/>
    </source>
</evidence>
<gene>
    <name evidence="1" type="ORF">FWILDA_LOCUS10944</name>
</gene>
<protein>
    <submittedName>
        <fullName evidence="1">14832_t:CDS:1</fullName>
    </submittedName>
</protein>